<dbReference type="EMBL" id="JBBJBU010000007">
    <property type="protein sequence ID" value="KAK7204667.1"/>
    <property type="molecule type" value="Genomic_DNA"/>
</dbReference>
<evidence type="ECO:0000256" key="7">
    <source>
        <dbReference type="SAM" id="MobiDB-lite"/>
    </source>
</evidence>
<dbReference type="GeneID" id="90038340"/>
<comment type="subcellular location">
    <subcellularLocation>
        <location evidence="1">Nucleus</location>
    </subcellularLocation>
</comment>
<dbReference type="InterPro" id="IPR021740">
    <property type="entry name" value="Velvet"/>
</dbReference>
<dbReference type="Proteomes" id="UP001498771">
    <property type="component" value="Unassembled WGS sequence"/>
</dbReference>
<dbReference type="InterPro" id="IPR038491">
    <property type="entry name" value="Velvet_dom_sf"/>
</dbReference>
<feature type="compositionally biased region" description="Low complexity" evidence="7">
    <location>
        <begin position="93"/>
        <end position="109"/>
    </location>
</feature>
<evidence type="ECO:0000259" key="8">
    <source>
        <dbReference type="PROSITE" id="PS51821"/>
    </source>
</evidence>
<dbReference type="PANTHER" id="PTHR33572">
    <property type="entry name" value="SPORE DEVELOPMENT REGULATOR VOSA"/>
    <property type="match status" value="1"/>
</dbReference>
<feature type="domain" description="Velvet" evidence="8">
    <location>
        <begin position="119"/>
        <end position="387"/>
    </location>
</feature>
<name>A0ABR1F498_9ASCO</name>
<feature type="compositionally biased region" description="Polar residues" evidence="7">
    <location>
        <begin position="25"/>
        <end position="37"/>
    </location>
</feature>
<dbReference type="PROSITE" id="PS51821">
    <property type="entry name" value="VELVET"/>
    <property type="match status" value="1"/>
</dbReference>
<dbReference type="Pfam" id="PF11754">
    <property type="entry name" value="Velvet"/>
    <property type="match status" value="1"/>
</dbReference>
<keyword evidence="5" id="KW-0539">Nucleus</keyword>
<dbReference type="PANTHER" id="PTHR33572:SF3">
    <property type="entry name" value="VELVET COMPLEX SUBUNIT B"/>
    <property type="match status" value="1"/>
</dbReference>
<evidence type="ECO:0000256" key="4">
    <source>
        <dbReference type="ARBA" id="ARBA00023163"/>
    </source>
</evidence>
<evidence type="ECO:0000256" key="3">
    <source>
        <dbReference type="ARBA" id="ARBA00023015"/>
    </source>
</evidence>
<evidence type="ECO:0000313" key="10">
    <source>
        <dbReference type="Proteomes" id="UP001498771"/>
    </source>
</evidence>
<protein>
    <submittedName>
        <fullName evidence="9">Velvet factor-domain-containing protein</fullName>
    </submittedName>
</protein>
<comment type="caution">
    <text evidence="9">The sequence shown here is derived from an EMBL/GenBank/DDBJ whole genome shotgun (WGS) entry which is preliminary data.</text>
</comment>
<feature type="region of interest" description="Disordered" evidence="7">
    <location>
        <begin position="388"/>
        <end position="413"/>
    </location>
</feature>
<sequence>MPPSPPSSSTGLSTPFSYHIYPGISQPSTSAHAMSQQPLPPTQQPAYYHPQQQPPPPPQDQQYPLPSHKQYLLPQSQQHPYSPQGTPPPQPYAPYGSYSQQQPPQQHAAMAARPVFDDPKEPYIYTLKVVQQPIRARMCGFGDKDRRPITPPPCIQLIITDKATGREADIAKLDVSFFALTVELWSVDETTNLSIVSTLPLSSGSGAGPQRPSYNNMSPPPQSHHASQVTMHGGQRVPTPTFVAPPIKNLIGSVVATAFKLHDPQGNLGVWFILQDLSVRTEGEFKLKASFVNLGSPLVAPGQTNELGRAPAHTSSSLAQMHYQPEQDSSLHNGQPVMVVNTGTANIQATCFSQPFKVYIAKKFPGVIESTDLSRCFAMQGIKIPIRKDQKKNGNSNGNGSAGAGGNDNKDSV</sequence>
<accession>A0ABR1F498</accession>
<reference evidence="9 10" key="1">
    <citation type="submission" date="2024-03" db="EMBL/GenBank/DDBJ databases">
        <title>Genome-scale model development and genomic sequencing of the oleaginous clade Lipomyces.</title>
        <authorList>
            <consortium name="Lawrence Berkeley National Laboratory"/>
            <person name="Czajka J.J."/>
            <person name="Han Y."/>
            <person name="Kim J."/>
            <person name="Mondo S.J."/>
            <person name="Hofstad B.A."/>
            <person name="Robles A."/>
            <person name="Haridas S."/>
            <person name="Riley R."/>
            <person name="LaButti K."/>
            <person name="Pangilinan J."/>
            <person name="Andreopoulos W."/>
            <person name="Lipzen A."/>
            <person name="Yan J."/>
            <person name="Wang M."/>
            <person name="Ng V."/>
            <person name="Grigoriev I.V."/>
            <person name="Spatafora J.W."/>
            <person name="Magnuson J.K."/>
            <person name="Baker S.E."/>
            <person name="Pomraning K.R."/>
        </authorList>
    </citation>
    <scope>NUCLEOTIDE SEQUENCE [LARGE SCALE GENOMIC DNA]</scope>
    <source>
        <strain evidence="9 10">Phaff 52-87</strain>
    </source>
</reference>
<evidence type="ECO:0000256" key="5">
    <source>
        <dbReference type="ARBA" id="ARBA00023242"/>
    </source>
</evidence>
<organism evidence="9 10">
    <name type="scientific">Myxozyma melibiosi</name>
    <dbReference type="NCBI Taxonomy" id="54550"/>
    <lineage>
        <taxon>Eukaryota</taxon>
        <taxon>Fungi</taxon>
        <taxon>Dikarya</taxon>
        <taxon>Ascomycota</taxon>
        <taxon>Saccharomycotina</taxon>
        <taxon>Lipomycetes</taxon>
        <taxon>Lipomycetales</taxon>
        <taxon>Lipomycetaceae</taxon>
        <taxon>Myxozyma</taxon>
    </lineage>
</organism>
<evidence type="ECO:0000256" key="1">
    <source>
        <dbReference type="ARBA" id="ARBA00004123"/>
    </source>
</evidence>
<gene>
    <name evidence="9" type="ORF">BZA70DRAFT_279720</name>
</gene>
<keyword evidence="3" id="KW-0805">Transcription regulation</keyword>
<dbReference type="RefSeq" id="XP_064767700.1">
    <property type="nucleotide sequence ID" value="XM_064912828.1"/>
</dbReference>
<feature type="region of interest" description="Disordered" evidence="7">
    <location>
        <begin position="1"/>
        <end position="111"/>
    </location>
</feature>
<comment type="similarity">
    <text evidence="6">Belongs to the velvet family. VelB subfamily.</text>
</comment>
<evidence type="ECO:0000256" key="6">
    <source>
        <dbReference type="ARBA" id="ARBA00038045"/>
    </source>
</evidence>
<dbReference type="Gene3D" id="2.60.40.3960">
    <property type="entry name" value="Velvet domain"/>
    <property type="match status" value="1"/>
</dbReference>
<evidence type="ECO:0000256" key="2">
    <source>
        <dbReference type="ARBA" id="ARBA00022969"/>
    </source>
</evidence>
<keyword evidence="2" id="KW-0749">Sporulation</keyword>
<keyword evidence="10" id="KW-1185">Reference proteome</keyword>
<feature type="region of interest" description="Disordered" evidence="7">
    <location>
        <begin position="201"/>
        <end position="235"/>
    </location>
</feature>
<keyword evidence="4" id="KW-0804">Transcription</keyword>
<evidence type="ECO:0000313" key="9">
    <source>
        <dbReference type="EMBL" id="KAK7204667.1"/>
    </source>
</evidence>
<proteinExistence type="inferred from homology"/>
<dbReference type="InterPro" id="IPR037525">
    <property type="entry name" value="Velvet_dom"/>
</dbReference>